<dbReference type="SUPFAM" id="SSF88946">
    <property type="entry name" value="Sigma2 domain of RNA polymerase sigma factors"/>
    <property type="match status" value="1"/>
</dbReference>
<comment type="caution">
    <text evidence="3">The sequence shown here is derived from an EMBL/GenBank/DDBJ whole genome shotgun (WGS) entry which is preliminary data.</text>
</comment>
<name>A0ABR7PFU2_9FIRM</name>
<organism evidence="3 4">
    <name type="scientific">Blautia stercoris</name>
    <dbReference type="NCBI Taxonomy" id="871664"/>
    <lineage>
        <taxon>Bacteria</taxon>
        <taxon>Bacillati</taxon>
        <taxon>Bacillota</taxon>
        <taxon>Clostridia</taxon>
        <taxon>Lachnospirales</taxon>
        <taxon>Lachnospiraceae</taxon>
        <taxon>Blautia</taxon>
    </lineage>
</organism>
<dbReference type="InterPro" id="IPR000943">
    <property type="entry name" value="RNA_pol_sigma70"/>
</dbReference>
<accession>A0ABR7PFU2</accession>
<feature type="region of interest" description="Disordered" evidence="1">
    <location>
        <begin position="59"/>
        <end position="95"/>
    </location>
</feature>
<reference evidence="3 4" key="1">
    <citation type="submission" date="2020-08" db="EMBL/GenBank/DDBJ databases">
        <title>Genome public.</title>
        <authorList>
            <person name="Liu C."/>
            <person name="Sun Q."/>
        </authorList>
    </citation>
    <scope>NUCLEOTIDE SEQUENCE [LARGE SCALE GENOMIC DNA]</scope>
    <source>
        <strain evidence="3 4">3_YM_SP_D4_24.mj</strain>
    </source>
</reference>
<sequence length="263" mass="30173">MEIKEFQQKLQDIQRLAVNNGRKISREVVEDFFAGDGLNETQLQKVYDYLTIQGIHTDEEKKKAEKVSEPEMPKKSSMFSYEAEEAEEEKKPAELTQEEKEYLEDYLETLNVILPEEEGERERLFELAKAGEAQAKSRLTELYMKEVLKIAKELHDGEVFLGDMVSEGNIGLIGALESLEEAEDISAFLSGEIRNAILLLLEEQTDQKQSDDILVEKVRNLEHKIKEIMDDDDDKYSAEELSAFLDMDLEEIQGILRLTGEDS</sequence>
<gene>
    <name evidence="3" type="ORF">H8712_13990</name>
</gene>
<dbReference type="Proteomes" id="UP000661649">
    <property type="component" value="Unassembled WGS sequence"/>
</dbReference>
<dbReference type="PROSITE" id="PS00715">
    <property type="entry name" value="SIGMA70_1"/>
    <property type="match status" value="1"/>
</dbReference>
<keyword evidence="4" id="KW-1185">Reference proteome</keyword>
<evidence type="ECO:0000256" key="1">
    <source>
        <dbReference type="SAM" id="MobiDB-lite"/>
    </source>
</evidence>
<feature type="compositionally biased region" description="Basic and acidic residues" evidence="1">
    <location>
        <begin position="59"/>
        <end position="74"/>
    </location>
</feature>
<proteinExistence type="predicted"/>
<protein>
    <submittedName>
        <fullName evidence="3">RNA polymerase subunit sigma-70</fullName>
    </submittedName>
</protein>
<evidence type="ECO:0000313" key="4">
    <source>
        <dbReference type="Proteomes" id="UP000661649"/>
    </source>
</evidence>
<dbReference type="EMBL" id="JACRTP010000007">
    <property type="protein sequence ID" value="MBC8629701.1"/>
    <property type="molecule type" value="Genomic_DNA"/>
</dbReference>
<feature type="domain" description="RNA polymerase sigma-70" evidence="2">
    <location>
        <begin position="163"/>
        <end position="176"/>
    </location>
</feature>
<dbReference type="RefSeq" id="WP_187559150.1">
    <property type="nucleotide sequence ID" value="NZ_JACRTP010000007.1"/>
</dbReference>
<dbReference type="Gene3D" id="1.20.120.1810">
    <property type="match status" value="1"/>
</dbReference>
<evidence type="ECO:0000259" key="2">
    <source>
        <dbReference type="PROSITE" id="PS00715"/>
    </source>
</evidence>
<dbReference type="InterPro" id="IPR013325">
    <property type="entry name" value="RNA_pol_sigma_r2"/>
</dbReference>
<evidence type="ECO:0000313" key="3">
    <source>
        <dbReference type="EMBL" id="MBC8629701.1"/>
    </source>
</evidence>